<accession>A0ABP3FNL3</accession>
<dbReference type="SUPFAM" id="SSF56563">
    <property type="entry name" value="Major capsid protein gp5"/>
    <property type="match status" value="1"/>
</dbReference>
<protein>
    <recommendedName>
        <fullName evidence="1">Phage capsid-like C-terminal domain-containing protein</fullName>
    </recommendedName>
</protein>
<comment type="caution">
    <text evidence="2">The sequence shown here is derived from an EMBL/GenBank/DDBJ whole genome shotgun (WGS) entry which is preliminary data.</text>
</comment>
<feature type="domain" description="Phage capsid-like C-terminal" evidence="1">
    <location>
        <begin position="53"/>
        <end position="171"/>
    </location>
</feature>
<organism evidence="2 3">
    <name type="scientific">Actinoallomurus spadix</name>
    <dbReference type="NCBI Taxonomy" id="79912"/>
    <lineage>
        <taxon>Bacteria</taxon>
        <taxon>Bacillati</taxon>
        <taxon>Actinomycetota</taxon>
        <taxon>Actinomycetes</taxon>
        <taxon>Streptosporangiales</taxon>
        <taxon>Thermomonosporaceae</taxon>
        <taxon>Actinoallomurus</taxon>
    </lineage>
</organism>
<reference evidence="3" key="1">
    <citation type="journal article" date="2019" name="Int. J. Syst. Evol. Microbiol.">
        <title>The Global Catalogue of Microorganisms (GCM) 10K type strain sequencing project: providing services to taxonomists for standard genome sequencing and annotation.</title>
        <authorList>
            <consortium name="The Broad Institute Genomics Platform"/>
            <consortium name="The Broad Institute Genome Sequencing Center for Infectious Disease"/>
            <person name="Wu L."/>
            <person name="Ma J."/>
        </authorList>
    </citation>
    <scope>NUCLEOTIDE SEQUENCE [LARGE SCALE GENOMIC DNA]</scope>
    <source>
        <strain evidence="3">JCM 3146</strain>
    </source>
</reference>
<dbReference type="Proteomes" id="UP001501822">
    <property type="component" value="Unassembled WGS sequence"/>
</dbReference>
<proteinExistence type="predicted"/>
<dbReference type="Pfam" id="PF05065">
    <property type="entry name" value="Phage_capsid"/>
    <property type="match status" value="1"/>
</dbReference>
<dbReference type="Gene3D" id="3.30.2400.10">
    <property type="entry name" value="Major capsid protein gp5"/>
    <property type="match status" value="1"/>
</dbReference>
<evidence type="ECO:0000313" key="3">
    <source>
        <dbReference type="Proteomes" id="UP001501822"/>
    </source>
</evidence>
<dbReference type="InterPro" id="IPR054612">
    <property type="entry name" value="Phage_capsid-like_C"/>
</dbReference>
<evidence type="ECO:0000259" key="1">
    <source>
        <dbReference type="Pfam" id="PF05065"/>
    </source>
</evidence>
<sequence>MTTETVPAQATTPGPLRQSPGRLFAAAFAADPGRAEVRFDYTITEAHEPTKDRPRLTVRNLLRVRPVDVDVVRFWTETRPDPQDAGAVLDAEVRRESAFRFGMAEAGVHPIRAWVQIPEGLAGDPDALAEFLDYRLLVRLATAENQALTNGPYGLINHPDIARIAYRDYVTGVLTACDEIEQTGATPHAMIVNPNDFYHRLLGRDGLLAELATSNGMKISRNRWVPPGTALVGDISVGARLLDARRSVIRVAEPPPGTFARPGVAVCAEVYEGLAVLLPALFYLVVPEGAAA</sequence>
<dbReference type="Gene3D" id="3.30.2320.10">
    <property type="entry name" value="hypothetical protein PF0899 domain"/>
    <property type="match status" value="1"/>
</dbReference>
<keyword evidence="3" id="KW-1185">Reference proteome</keyword>
<dbReference type="NCBIfam" id="NF041188">
    <property type="entry name" value="encap_f3"/>
    <property type="match status" value="1"/>
</dbReference>
<evidence type="ECO:0000313" key="2">
    <source>
        <dbReference type="EMBL" id="GAA0320166.1"/>
    </source>
</evidence>
<dbReference type="EMBL" id="BAAABM010000007">
    <property type="protein sequence ID" value="GAA0320166.1"/>
    <property type="molecule type" value="Genomic_DNA"/>
</dbReference>
<dbReference type="RefSeq" id="WP_252800275.1">
    <property type="nucleotide sequence ID" value="NZ_BAAABM010000007.1"/>
</dbReference>
<name>A0ABP3FNL3_9ACTN</name>
<gene>
    <name evidence="2" type="ORF">GCM10010151_07310</name>
</gene>